<dbReference type="OrthoDB" id="9764248at2"/>
<dbReference type="PRINTS" id="PR00465">
    <property type="entry name" value="EP450IV"/>
</dbReference>
<feature type="binding site" description="axial binding residue" evidence="8">
    <location>
        <position position="391"/>
    </location>
    <ligand>
        <name>heme</name>
        <dbReference type="ChEBI" id="CHEBI:30413"/>
    </ligand>
    <ligandPart>
        <name>Fe</name>
        <dbReference type="ChEBI" id="CHEBI:18248"/>
    </ligandPart>
</feature>
<dbReference type="PANTHER" id="PTHR24286:SF24">
    <property type="entry name" value="LANOSTEROL 14-ALPHA DEMETHYLASE"/>
    <property type="match status" value="1"/>
</dbReference>
<dbReference type="EMBL" id="CP024785">
    <property type="protein sequence ID" value="AUB35402.1"/>
    <property type="molecule type" value="Genomic_DNA"/>
</dbReference>
<name>A0A2K8SIY6_9NOSO</name>
<comment type="cofactor">
    <cofactor evidence="1 8">
        <name>heme</name>
        <dbReference type="ChEBI" id="CHEBI:30413"/>
    </cofactor>
</comment>
<accession>A0A2K8SIY6</accession>
<dbReference type="AlphaFoldDB" id="A0A2K8SIY6"/>
<evidence type="ECO:0000313" key="10">
    <source>
        <dbReference type="Proteomes" id="UP000232003"/>
    </source>
</evidence>
<keyword evidence="10" id="KW-1185">Reference proteome</keyword>
<sequence length="451" mass="51604">MLTKEIPVAKGLPLIGSLVFLSADSQKHEQFFLNNYQKLGPLFKVRVLGQELIIFAGPEANMFVTQHGTRYLTSREAYLNIAQEFGETSVIVLDGAAHRRSRKVVDQFLNSTAIAQFVKPMIKTTLEYIKDWQIDQRIELFHMLPKIIFNQFTSVLLSQTSLTDDFYNDVYTCITTVLKVNFQQKSKSALRQSAYLKAKNRVIVFIQKLVEERRKTEQLRDSSDVVDFLLSVKADDGQPLTEEEIFSCVLIILSAGLDTVATTSVFLIYEILKHPEIYEQVMAEVSAVFDNRIPDLEDIKKMKVLRGAAMETLRIHPMVFMTPRYVQHPFDYQDYRVESGQIMYFALGVSHFLPELFPNPYTFDVGRYTPPRQEHKQPGAFAPFFVGSHMCAGAKLGEVQLMLTAATILYTIQPELDSPNYTIKKVLYTEKRSALTGKNNFYVRSKRKALI</sequence>
<dbReference type="RefSeq" id="WP_100897637.1">
    <property type="nucleotide sequence ID" value="NZ_CAWNNC010000001.1"/>
</dbReference>
<evidence type="ECO:0000256" key="5">
    <source>
        <dbReference type="ARBA" id="ARBA00023002"/>
    </source>
</evidence>
<dbReference type="GO" id="GO:0016705">
    <property type="term" value="F:oxidoreductase activity, acting on paired donors, with incorporation or reduction of molecular oxygen"/>
    <property type="evidence" value="ECO:0007669"/>
    <property type="project" value="InterPro"/>
</dbReference>
<dbReference type="Pfam" id="PF00067">
    <property type="entry name" value="p450"/>
    <property type="match status" value="1"/>
</dbReference>
<dbReference type="PANTHER" id="PTHR24286">
    <property type="entry name" value="CYTOCHROME P450 26"/>
    <property type="match status" value="1"/>
</dbReference>
<gene>
    <name evidence="9" type="ORF">COO91_01280</name>
</gene>
<dbReference type="InterPro" id="IPR002403">
    <property type="entry name" value="Cyt_P450_E_grp-IV"/>
</dbReference>
<evidence type="ECO:0000256" key="7">
    <source>
        <dbReference type="ARBA" id="ARBA00023033"/>
    </source>
</evidence>
<dbReference type="SUPFAM" id="SSF48264">
    <property type="entry name" value="Cytochrome P450"/>
    <property type="match status" value="1"/>
</dbReference>
<dbReference type="InterPro" id="IPR036396">
    <property type="entry name" value="Cyt_P450_sf"/>
</dbReference>
<keyword evidence="5" id="KW-0560">Oxidoreductase</keyword>
<dbReference type="KEGG" id="nfl:COO91_01280"/>
<comment type="similarity">
    <text evidence="2">Belongs to the cytochrome P450 family.</text>
</comment>
<protein>
    <submittedName>
        <fullName evidence="9">Cytochrome P450</fullName>
    </submittedName>
</protein>
<dbReference type="GO" id="GO:0004497">
    <property type="term" value="F:monooxygenase activity"/>
    <property type="evidence" value="ECO:0007669"/>
    <property type="project" value="UniProtKB-KW"/>
</dbReference>
<keyword evidence="7" id="KW-0503">Monooxygenase</keyword>
<evidence type="ECO:0000256" key="6">
    <source>
        <dbReference type="ARBA" id="ARBA00023004"/>
    </source>
</evidence>
<evidence type="ECO:0000256" key="4">
    <source>
        <dbReference type="ARBA" id="ARBA00022723"/>
    </source>
</evidence>
<evidence type="ECO:0000313" key="9">
    <source>
        <dbReference type="EMBL" id="AUB35402.1"/>
    </source>
</evidence>
<dbReference type="InterPro" id="IPR001128">
    <property type="entry name" value="Cyt_P450"/>
</dbReference>
<dbReference type="Proteomes" id="UP000232003">
    <property type="component" value="Chromosome"/>
</dbReference>
<dbReference type="GO" id="GO:0016125">
    <property type="term" value="P:sterol metabolic process"/>
    <property type="evidence" value="ECO:0007669"/>
    <property type="project" value="TreeGrafter"/>
</dbReference>
<reference evidence="9 10" key="1">
    <citation type="submission" date="2017-11" db="EMBL/GenBank/DDBJ databases">
        <title>Complete genome of a free-living desiccation-tolerant cyanobacterium and its photosynthetic adaptation to extreme terrestrial habitat.</title>
        <authorList>
            <person name="Shang J."/>
        </authorList>
    </citation>
    <scope>NUCLEOTIDE SEQUENCE [LARGE SCALE GENOMIC DNA]</scope>
    <source>
        <strain evidence="9 10">CCNUN1</strain>
    </source>
</reference>
<keyword evidence="3 8" id="KW-0349">Heme</keyword>
<evidence type="ECO:0000256" key="1">
    <source>
        <dbReference type="ARBA" id="ARBA00001971"/>
    </source>
</evidence>
<evidence type="ECO:0000256" key="8">
    <source>
        <dbReference type="PIRSR" id="PIRSR602403-1"/>
    </source>
</evidence>
<evidence type="ECO:0000256" key="3">
    <source>
        <dbReference type="ARBA" id="ARBA00022617"/>
    </source>
</evidence>
<dbReference type="GO" id="GO:0020037">
    <property type="term" value="F:heme binding"/>
    <property type="evidence" value="ECO:0007669"/>
    <property type="project" value="InterPro"/>
</dbReference>
<organism evidence="9 10">
    <name type="scientific">Nostoc flagelliforme CCNUN1</name>
    <dbReference type="NCBI Taxonomy" id="2038116"/>
    <lineage>
        <taxon>Bacteria</taxon>
        <taxon>Bacillati</taxon>
        <taxon>Cyanobacteriota</taxon>
        <taxon>Cyanophyceae</taxon>
        <taxon>Nostocales</taxon>
        <taxon>Nostocaceae</taxon>
        <taxon>Nostoc</taxon>
    </lineage>
</organism>
<keyword evidence="4 8" id="KW-0479">Metal-binding</keyword>
<dbReference type="Gene3D" id="1.10.630.10">
    <property type="entry name" value="Cytochrome P450"/>
    <property type="match status" value="1"/>
</dbReference>
<keyword evidence="6 8" id="KW-0408">Iron</keyword>
<dbReference type="PRINTS" id="PR00385">
    <property type="entry name" value="P450"/>
</dbReference>
<evidence type="ECO:0000256" key="2">
    <source>
        <dbReference type="ARBA" id="ARBA00010617"/>
    </source>
</evidence>
<dbReference type="GO" id="GO:0005506">
    <property type="term" value="F:iron ion binding"/>
    <property type="evidence" value="ECO:0007669"/>
    <property type="project" value="InterPro"/>
</dbReference>
<proteinExistence type="inferred from homology"/>